<dbReference type="InterPro" id="IPR001539">
    <property type="entry name" value="Peptidase_U32"/>
</dbReference>
<name>A0A328P8B0_9EURY</name>
<dbReference type="AlphaFoldDB" id="A0A328P8B0"/>
<proteinExistence type="inferred from homology"/>
<evidence type="ECO:0000313" key="5">
    <source>
        <dbReference type="Proteomes" id="UP000249782"/>
    </source>
</evidence>
<dbReference type="Proteomes" id="UP000249782">
    <property type="component" value="Unassembled WGS sequence"/>
</dbReference>
<evidence type="ECO:0000256" key="3">
    <source>
        <dbReference type="ARBA" id="ARBA00038374"/>
    </source>
</evidence>
<protein>
    <submittedName>
        <fullName evidence="4">U32 family peptidase</fullName>
    </submittedName>
</protein>
<comment type="similarity">
    <text evidence="3">Belongs to the peptidase U32 family.</text>
</comment>
<keyword evidence="5" id="KW-1185">Reference proteome</keyword>
<sequence>MVELLAPARDFPSISAALKNGADAIYIGMEGCNLRANISNFSLEEIKEATKIIHDNNARVYVCTNTILKDKDLEDLESKLPSLHSFEVDAVIVSDLGAIDLAIDNGLNVHVSVQANISNTRSLNVLKKIGAKRVILSRELSLDEIKEIVKKSPLEVEVFVHGALCMAISGRCLLSYYLYGKSANNGECLQPCRKPWKLTSEDETLILESGQGNIKTYILSPRDLCMIKHIPSLIDAGIHALKIEGRARPADYVATVTRVYREAINSHLQGSWKFKKEWIDELRKVFNRGFEEGFYFKKPKQGPPQNQAKYVKKDIGQVLNYYRKVGAAEIRLWDKIKIGDEIIIQGKTTGSLTDKVKSLQINGRDVKKAEKCRVGVKVKSRVRPGDLVYKRVKRE</sequence>
<dbReference type="PANTHER" id="PTHR30217">
    <property type="entry name" value="PEPTIDASE U32 FAMILY"/>
    <property type="match status" value="1"/>
</dbReference>
<dbReference type="Pfam" id="PF01136">
    <property type="entry name" value="Peptidase_U32"/>
    <property type="match status" value="1"/>
</dbReference>
<evidence type="ECO:0000256" key="2">
    <source>
        <dbReference type="ARBA" id="ARBA00022801"/>
    </source>
</evidence>
<dbReference type="InterPro" id="IPR051454">
    <property type="entry name" value="RNA/ubiquinone_mod_enzymes"/>
</dbReference>
<keyword evidence="1" id="KW-0645">Protease</keyword>
<dbReference type="OrthoDB" id="51464at2157"/>
<reference evidence="4 5" key="1">
    <citation type="submission" date="2018-06" db="EMBL/GenBank/DDBJ databases">
        <title>Draft genome sequence of hyperthermophilic methanogen Methanothermobacter tenebrarum sp. MCM-B 1447.</title>
        <authorList>
            <person name="Pore S.D."/>
            <person name="Dagar S."/>
            <person name="Dhakephalkar P.K."/>
        </authorList>
    </citation>
    <scope>NUCLEOTIDE SEQUENCE [LARGE SCALE GENOMIC DNA]</scope>
    <source>
        <strain evidence="4 5">MCM B 1447</strain>
    </source>
</reference>
<dbReference type="PROSITE" id="PS01276">
    <property type="entry name" value="PEPTIDASE_U32"/>
    <property type="match status" value="1"/>
</dbReference>
<evidence type="ECO:0000256" key="1">
    <source>
        <dbReference type="ARBA" id="ARBA00022670"/>
    </source>
</evidence>
<comment type="caution">
    <text evidence="4">The sequence shown here is derived from an EMBL/GenBank/DDBJ whole genome shotgun (WGS) entry which is preliminary data.</text>
</comment>
<dbReference type="RefSeq" id="WP_112094453.1">
    <property type="nucleotide sequence ID" value="NZ_QLOE01000011.1"/>
</dbReference>
<dbReference type="GO" id="GO:0008233">
    <property type="term" value="F:peptidase activity"/>
    <property type="evidence" value="ECO:0007669"/>
    <property type="project" value="UniProtKB-KW"/>
</dbReference>
<dbReference type="GO" id="GO:0006508">
    <property type="term" value="P:proteolysis"/>
    <property type="evidence" value="ECO:0007669"/>
    <property type="project" value="UniProtKB-KW"/>
</dbReference>
<dbReference type="PANTHER" id="PTHR30217:SF6">
    <property type="entry name" value="TRNA HYDROXYLATION PROTEIN P"/>
    <property type="match status" value="1"/>
</dbReference>
<keyword evidence="2" id="KW-0378">Hydrolase</keyword>
<gene>
    <name evidence="4" type="ORF">DPC56_07480</name>
</gene>
<dbReference type="EMBL" id="QLOE01000011">
    <property type="protein sequence ID" value="RAO78587.1"/>
    <property type="molecule type" value="Genomic_DNA"/>
</dbReference>
<organism evidence="4 5">
    <name type="scientific">Methanothermobacter tenebrarum</name>
    <dbReference type="NCBI Taxonomy" id="680118"/>
    <lineage>
        <taxon>Archaea</taxon>
        <taxon>Methanobacteriati</taxon>
        <taxon>Methanobacteriota</taxon>
        <taxon>Methanomada group</taxon>
        <taxon>Methanobacteria</taxon>
        <taxon>Methanobacteriales</taxon>
        <taxon>Methanobacteriaceae</taxon>
        <taxon>Methanothermobacter</taxon>
    </lineage>
</organism>
<evidence type="ECO:0000313" key="4">
    <source>
        <dbReference type="EMBL" id="RAO78587.1"/>
    </source>
</evidence>
<accession>A0A328P8B0</accession>